<dbReference type="InterPro" id="IPR036514">
    <property type="entry name" value="SGNH_hydro_sf"/>
</dbReference>
<evidence type="ECO:0000259" key="2">
    <source>
        <dbReference type="Pfam" id="PF13472"/>
    </source>
</evidence>
<dbReference type="InterPro" id="IPR052762">
    <property type="entry name" value="PCW_deacetylase/CE"/>
</dbReference>
<evidence type="ECO:0000313" key="3">
    <source>
        <dbReference type="EMBL" id="KAF2839779.1"/>
    </source>
</evidence>
<evidence type="ECO:0000313" key="4">
    <source>
        <dbReference type="Proteomes" id="UP000799429"/>
    </source>
</evidence>
<feature type="chain" id="PRO_5040144028" description="SGNH hydrolase-type esterase domain-containing protein" evidence="1">
    <location>
        <begin position="18"/>
        <end position="409"/>
    </location>
</feature>
<accession>A0A9P4SCB6</accession>
<dbReference type="EMBL" id="MU006094">
    <property type="protein sequence ID" value="KAF2839779.1"/>
    <property type="molecule type" value="Genomic_DNA"/>
</dbReference>
<feature type="signal peptide" evidence="1">
    <location>
        <begin position="1"/>
        <end position="17"/>
    </location>
</feature>
<keyword evidence="4" id="KW-1185">Reference proteome</keyword>
<dbReference type="SUPFAM" id="SSF52266">
    <property type="entry name" value="SGNH hydrolase"/>
    <property type="match status" value="1"/>
</dbReference>
<dbReference type="Proteomes" id="UP000799429">
    <property type="component" value="Unassembled WGS sequence"/>
</dbReference>
<dbReference type="AlphaFoldDB" id="A0A9P4SCB6"/>
<dbReference type="GO" id="GO:0052689">
    <property type="term" value="F:carboxylic ester hydrolase activity"/>
    <property type="evidence" value="ECO:0007669"/>
    <property type="project" value="InterPro"/>
</dbReference>
<reference evidence="3" key="1">
    <citation type="journal article" date="2020" name="Stud. Mycol.">
        <title>101 Dothideomycetes genomes: a test case for predicting lifestyles and emergence of pathogens.</title>
        <authorList>
            <person name="Haridas S."/>
            <person name="Albert R."/>
            <person name="Binder M."/>
            <person name="Bloem J."/>
            <person name="Labutti K."/>
            <person name="Salamov A."/>
            <person name="Andreopoulos B."/>
            <person name="Baker S."/>
            <person name="Barry K."/>
            <person name="Bills G."/>
            <person name="Bluhm B."/>
            <person name="Cannon C."/>
            <person name="Castanera R."/>
            <person name="Culley D."/>
            <person name="Daum C."/>
            <person name="Ezra D."/>
            <person name="Gonzalez J."/>
            <person name="Henrissat B."/>
            <person name="Kuo A."/>
            <person name="Liang C."/>
            <person name="Lipzen A."/>
            <person name="Lutzoni F."/>
            <person name="Magnuson J."/>
            <person name="Mondo S."/>
            <person name="Nolan M."/>
            <person name="Ohm R."/>
            <person name="Pangilinan J."/>
            <person name="Park H.-J."/>
            <person name="Ramirez L."/>
            <person name="Alfaro M."/>
            <person name="Sun H."/>
            <person name="Tritt A."/>
            <person name="Yoshinaga Y."/>
            <person name="Zwiers L.-H."/>
            <person name="Turgeon B."/>
            <person name="Goodwin S."/>
            <person name="Spatafora J."/>
            <person name="Crous P."/>
            <person name="Grigoriev I."/>
        </authorList>
    </citation>
    <scope>NUCLEOTIDE SEQUENCE</scope>
    <source>
        <strain evidence="3">CBS 101060</strain>
    </source>
</reference>
<protein>
    <recommendedName>
        <fullName evidence="2">SGNH hydrolase-type esterase domain-containing protein</fullName>
    </recommendedName>
</protein>
<feature type="domain" description="SGNH hydrolase-type esterase" evidence="2">
    <location>
        <begin position="176"/>
        <end position="370"/>
    </location>
</feature>
<dbReference type="PANTHER" id="PTHR37834:SF2">
    <property type="entry name" value="ESTERASE, SGNH HYDROLASE-TYPE"/>
    <property type="match status" value="1"/>
</dbReference>
<dbReference type="Pfam" id="PF13472">
    <property type="entry name" value="Lipase_GDSL_2"/>
    <property type="match status" value="1"/>
</dbReference>
<comment type="caution">
    <text evidence="3">The sequence shown here is derived from an EMBL/GenBank/DDBJ whole genome shotgun (WGS) entry which is preliminary data.</text>
</comment>
<dbReference type="OrthoDB" id="426133at2759"/>
<sequence length="409" mass="45625">MRFSSLLLAAFASLASATIIENGRPRDVHFPDTSITSISGNDSSWKSYGPNATEISYKGRWDSKYISWWSAPGIKFGYTGDKIALSFGQHTSPGTLIGYRIDGQDWLFTNVTGGKTHLLVTKNTPGFNLTLPGQRPRTFEMRVTNWSYGVQLTGVHLNSNGKLIKIPNKPKTIEIIGDSISAGMFNTYEGLSSWAWGVGNAFDAEFSITAYPGICLSDNNCWGNPRGQIWQWFQTSDTSGRAQELYGEKPEPWIFETQPAADLVLIHLGTNDNNTHNMVATADYVTSYLDFVAKIHAVWPAAQIVLVSLPNGFGAIGNSYYEVGAFRDEIFGVYNRLRGEGADYVHYFNNTGVMQHNDISPQWHPTDAGQIKTASHIMQFIRMTFGWDFASTGPEVYHETLYWNDEPNY</sequence>
<dbReference type="CDD" id="cd01831">
    <property type="entry name" value="Endoglucanase_E_like"/>
    <property type="match status" value="1"/>
</dbReference>
<keyword evidence="1" id="KW-0732">Signal</keyword>
<dbReference type="InterPro" id="IPR013830">
    <property type="entry name" value="SGNH_hydro"/>
</dbReference>
<dbReference type="InterPro" id="IPR037461">
    <property type="entry name" value="CtCE2-like_dom"/>
</dbReference>
<name>A0A9P4SCB6_9PEZI</name>
<gene>
    <name evidence="3" type="ORF">M501DRAFT_933170</name>
</gene>
<dbReference type="Gene3D" id="3.40.50.1110">
    <property type="entry name" value="SGNH hydrolase"/>
    <property type="match status" value="1"/>
</dbReference>
<evidence type="ECO:0000256" key="1">
    <source>
        <dbReference type="SAM" id="SignalP"/>
    </source>
</evidence>
<organism evidence="3 4">
    <name type="scientific">Patellaria atrata CBS 101060</name>
    <dbReference type="NCBI Taxonomy" id="1346257"/>
    <lineage>
        <taxon>Eukaryota</taxon>
        <taxon>Fungi</taxon>
        <taxon>Dikarya</taxon>
        <taxon>Ascomycota</taxon>
        <taxon>Pezizomycotina</taxon>
        <taxon>Dothideomycetes</taxon>
        <taxon>Dothideomycetes incertae sedis</taxon>
        <taxon>Patellariales</taxon>
        <taxon>Patellariaceae</taxon>
        <taxon>Patellaria</taxon>
    </lineage>
</organism>
<dbReference type="PANTHER" id="PTHR37834">
    <property type="entry name" value="GDSL-LIKE LIPASE/ACYLHYDROLASE DOMAIN PROTEIN (AFU_ORTHOLOGUE AFUA_2G00620)"/>
    <property type="match status" value="1"/>
</dbReference>
<proteinExistence type="predicted"/>